<dbReference type="Proteomes" id="UP000182334">
    <property type="component" value="Chromosome I"/>
</dbReference>
<dbReference type="InterPro" id="IPR001810">
    <property type="entry name" value="F-box_dom"/>
</dbReference>
<feature type="domain" description="F-box" evidence="1">
    <location>
        <begin position="21"/>
        <end position="69"/>
    </location>
</feature>
<evidence type="ECO:0000313" key="2">
    <source>
        <dbReference type="EMBL" id="SGZ46773.1"/>
    </source>
</evidence>
<organism evidence="2 3">
    <name type="scientific">Sungouiella intermedia</name>
    <dbReference type="NCBI Taxonomy" id="45354"/>
    <lineage>
        <taxon>Eukaryota</taxon>
        <taxon>Fungi</taxon>
        <taxon>Dikarya</taxon>
        <taxon>Ascomycota</taxon>
        <taxon>Saccharomycotina</taxon>
        <taxon>Pichiomycetes</taxon>
        <taxon>Metschnikowiaceae</taxon>
        <taxon>Sungouiella</taxon>
    </lineage>
</organism>
<dbReference type="InterPro" id="IPR032675">
    <property type="entry name" value="LRR_dom_sf"/>
</dbReference>
<dbReference type="PROSITE" id="PS51450">
    <property type="entry name" value="LRR"/>
    <property type="match status" value="1"/>
</dbReference>
<dbReference type="EMBL" id="LT635756">
    <property type="protein sequence ID" value="SGZ46773.1"/>
    <property type="molecule type" value="Genomic_DNA"/>
</dbReference>
<gene>
    <name evidence="2" type="ORF">SAMEA4029010_CIC11G00000005214</name>
</gene>
<sequence length="483" mass="55723">MTYSFKNVIPSTLSPVILVQIMDLQKLPMEVFAQILSYLPLDTLRNLYDILEFSNEWKALVVAELYGHISTDPERQDEKRFRVVSPTEFHRLASGRINVQVQHLEIIEEDSHFEEFLKFYRSFLERIPKITFSGDEFGYNTYDSLIRTHNLVEIDIDIIMEWRFTLNSGQEVIHFNELPFNLEILTVYLVDSDITLKELPETIKSISVIWKNGYSLSDIITDGNSEDSDDSDNEHEGFRGTVLDWELPDNLLRLSLSLFSKEGLKLPRRLTHLSLRACGIEAMDIIELKLPKSLKELELDNNPIKDLSGVTFPPLLEILLLENCGIESLTFTKFPELLKSLNISHNSFQGLKNVTFPKLKVLNIWSPEPFSLSNVSFPETIERLKVRLPNFEWKDAYLLANLKALDVSLDEGSLVFPSDLEELTLRFDKKVCSLKLPQSIQRVSVYKGEVRIFEQDLYSLQELCLENLNQNAESDEEGKVRVP</sequence>
<evidence type="ECO:0000313" key="3">
    <source>
        <dbReference type="Proteomes" id="UP000182334"/>
    </source>
</evidence>
<proteinExistence type="predicted"/>
<dbReference type="PROSITE" id="PS50181">
    <property type="entry name" value="FBOX"/>
    <property type="match status" value="1"/>
</dbReference>
<reference evidence="2 3" key="1">
    <citation type="submission" date="2016-10" db="EMBL/GenBank/DDBJ databases">
        <authorList>
            <person name="de Groot N.N."/>
        </authorList>
    </citation>
    <scope>NUCLEOTIDE SEQUENCE [LARGE SCALE GENOMIC DNA]</scope>
    <source>
        <strain evidence="2 3">CBS 141442</strain>
    </source>
</reference>
<protein>
    <submittedName>
        <fullName evidence="2">CIC11C00000005214</fullName>
    </submittedName>
</protein>
<name>A0A1L0CUR7_9ASCO</name>
<evidence type="ECO:0000259" key="1">
    <source>
        <dbReference type="PROSITE" id="PS50181"/>
    </source>
</evidence>
<accession>A0A1L0CUR7</accession>
<dbReference type="Gene3D" id="3.80.10.10">
    <property type="entry name" value="Ribonuclease Inhibitor"/>
    <property type="match status" value="1"/>
</dbReference>
<dbReference type="SUPFAM" id="SSF52075">
    <property type="entry name" value="Outer arm dynein light chain 1"/>
    <property type="match status" value="1"/>
</dbReference>
<keyword evidence="3" id="KW-1185">Reference proteome</keyword>
<dbReference type="OrthoDB" id="4019115at2759"/>
<dbReference type="STRING" id="45354.A0A1L0CUR7"/>
<dbReference type="InterPro" id="IPR001611">
    <property type="entry name" value="Leu-rich_rpt"/>
</dbReference>
<dbReference type="AlphaFoldDB" id="A0A1L0CUR7"/>